<dbReference type="InterPro" id="IPR020955">
    <property type="entry name" value="Uncharacterised_Atu4866"/>
</dbReference>
<dbReference type="Pfam" id="PF11512">
    <property type="entry name" value="Atu4866"/>
    <property type="match status" value="1"/>
</dbReference>
<dbReference type="EMBL" id="CADCTI010000245">
    <property type="protein sequence ID" value="CAA9267230.1"/>
    <property type="molecule type" value="Genomic_DNA"/>
</dbReference>
<gene>
    <name evidence="1" type="ORF">AVDCRST_MAG57-2911</name>
</gene>
<name>A0A6J4J3S9_9ACTN</name>
<reference evidence="1" key="1">
    <citation type="submission" date="2020-02" db="EMBL/GenBank/DDBJ databases">
        <authorList>
            <person name="Meier V. D."/>
        </authorList>
    </citation>
    <scope>NUCLEOTIDE SEQUENCE</scope>
    <source>
        <strain evidence="1">AVDCRST_MAG57</strain>
    </source>
</reference>
<organism evidence="1">
    <name type="scientific">uncultured Blastococcus sp</name>
    <dbReference type="NCBI Taxonomy" id="217144"/>
    <lineage>
        <taxon>Bacteria</taxon>
        <taxon>Bacillati</taxon>
        <taxon>Actinomycetota</taxon>
        <taxon>Actinomycetes</taxon>
        <taxon>Geodermatophilales</taxon>
        <taxon>Geodermatophilaceae</taxon>
        <taxon>Blastococcus</taxon>
        <taxon>environmental samples</taxon>
    </lineage>
</organism>
<dbReference type="Gene3D" id="2.40.128.290">
    <property type="entry name" value="Uncharacterised protein Atu4866, PF11512"/>
    <property type="match status" value="1"/>
</dbReference>
<dbReference type="GO" id="GO:0016810">
    <property type="term" value="F:hydrolase activity, acting on carbon-nitrogen (but not peptide) bonds"/>
    <property type="evidence" value="ECO:0007669"/>
    <property type="project" value="InterPro"/>
</dbReference>
<dbReference type="AlphaFoldDB" id="A0A6J4J3S9"/>
<sequence>MSNGQTTASKDLVQLDEAVLDGLQKQELDAQPVLYSGAKVLTLDPVVGDMPTADVLIGGPTVVGVGPGLLTAADDDGMYVVPCAGLTIVPAVVDHLAVQGLRSARDQRVGTLAPGMPATFAVLPTELAADLNAAVETMSKHPEQVLAFVADGVARSWNGRSLHAAAPAGDELRDPSDSPYLGMWIDETGFLHQELTADGRYDETRGGRPNAFQGKFWIDGERIDYLDDLGFWAFGDFREGVLFHAGYVLRRR</sequence>
<accession>A0A6J4J3S9</accession>
<dbReference type="SUPFAM" id="SSF51338">
    <property type="entry name" value="Composite domain of metallo-dependent hydrolases"/>
    <property type="match status" value="1"/>
</dbReference>
<protein>
    <submittedName>
        <fullName evidence="1">Uncharacterized protein</fullName>
    </submittedName>
</protein>
<dbReference type="InterPro" id="IPR011059">
    <property type="entry name" value="Metal-dep_hydrolase_composite"/>
</dbReference>
<dbReference type="InterPro" id="IPR038646">
    <property type="entry name" value="Atu4866-like_sf"/>
</dbReference>
<evidence type="ECO:0000313" key="1">
    <source>
        <dbReference type="EMBL" id="CAA9267230.1"/>
    </source>
</evidence>
<proteinExistence type="predicted"/>